<dbReference type="EMBL" id="WIXJ01000002">
    <property type="protein sequence ID" value="MQY50821.1"/>
    <property type="molecule type" value="Genomic_DNA"/>
</dbReference>
<comment type="caution">
    <text evidence="5">The sequence shown here is derived from an EMBL/GenBank/DDBJ whole genome shotgun (WGS) entry which is preliminary data.</text>
</comment>
<evidence type="ECO:0000256" key="3">
    <source>
        <dbReference type="ARBA" id="ARBA00023002"/>
    </source>
</evidence>
<dbReference type="InterPro" id="IPR029479">
    <property type="entry name" value="Nitroreductase"/>
</dbReference>
<dbReference type="NCBIfam" id="NF008275">
    <property type="entry name" value="PRK11053.1"/>
    <property type="match status" value="1"/>
</dbReference>
<protein>
    <submittedName>
        <fullName evidence="5">Oxygen-insensitive NAD(P)H nitroreductase</fullName>
        <ecNumber evidence="5">1.5.1.34</ecNumber>
    </submittedName>
</protein>
<dbReference type="CDD" id="cd02149">
    <property type="entry name" value="NfsB-like"/>
    <property type="match status" value="1"/>
</dbReference>
<keyword evidence="3 5" id="KW-0560">Oxidoreductase</keyword>
<dbReference type="InterPro" id="IPR000415">
    <property type="entry name" value="Nitroreductase-like"/>
</dbReference>
<dbReference type="PANTHER" id="PTHR43673">
    <property type="entry name" value="NAD(P)H NITROREDUCTASE YDGI-RELATED"/>
    <property type="match status" value="1"/>
</dbReference>
<proteinExistence type="inferred from homology"/>
<dbReference type="AlphaFoldDB" id="A0A6L5JUU3"/>
<accession>A0A6L5JUU3</accession>
<comment type="similarity">
    <text evidence="1">Belongs to the nitroreductase family.</text>
</comment>
<dbReference type="Gene3D" id="3.40.109.10">
    <property type="entry name" value="NADH Oxidase"/>
    <property type="match status" value="1"/>
</dbReference>
<dbReference type="OrthoDB" id="9809288at2"/>
<dbReference type="Proteomes" id="UP000480275">
    <property type="component" value="Unassembled WGS sequence"/>
</dbReference>
<dbReference type="GO" id="GO:0004155">
    <property type="term" value="F:6,7-dihydropteridine reductase activity"/>
    <property type="evidence" value="ECO:0007669"/>
    <property type="project" value="UniProtKB-EC"/>
</dbReference>
<reference evidence="5 6" key="1">
    <citation type="submission" date="2019-10" db="EMBL/GenBank/DDBJ databases">
        <title>Whole-genome sequence of the purple nonsulfur photosynthetic bacterium Rhodocyclus tenuis.</title>
        <authorList>
            <person name="Kyndt J.A."/>
            <person name="Meyer T.E."/>
        </authorList>
    </citation>
    <scope>NUCLEOTIDE SEQUENCE [LARGE SCALE GENOMIC DNA]</scope>
    <source>
        <strain evidence="5 6">DSM 110</strain>
    </source>
</reference>
<feature type="domain" description="Nitroreductase" evidence="4">
    <location>
        <begin position="8"/>
        <end position="193"/>
    </location>
</feature>
<dbReference type="SUPFAM" id="SSF55469">
    <property type="entry name" value="FMN-dependent nitroreductase-like"/>
    <property type="match status" value="1"/>
</dbReference>
<keyword evidence="2" id="KW-0521">NADP</keyword>
<evidence type="ECO:0000256" key="1">
    <source>
        <dbReference type="ARBA" id="ARBA00007118"/>
    </source>
</evidence>
<evidence type="ECO:0000259" key="4">
    <source>
        <dbReference type="Pfam" id="PF00881"/>
    </source>
</evidence>
<dbReference type="InterPro" id="IPR033878">
    <property type="entry name" value="NfsB-like"/>
</dbReference>
<dbReference type="EC" id="1.5.1.34" evidence="5"/>
<gene>
    <name evidence="5" type="primary">nfsB</name>
    <name evidence="5" type="ORF">GHK24_03375</name>
</gene>
<dbReference type="Pfam" id="PF00881">
    <property type="entry name" value="Nitroreductase"/>
    <property type="match status" value="1"/>
</dbReference>
<evidence type="ECO:0000313" key="5">
    <source>
        <dbReference type="EMBL" id="MQY50821.1"/>
    </source>
</evidence>
<evidence type="ECO:0000313" key="6">
    <source>
        <dbReference type="Proteomes" id="UP000480275"/>
    </source>
</evidence>
<dbReference type="PANTHER" id="PTHR43673:SF10">
    <property type="entry name" value="NADH DEHYDROGENASE_NAD(P)H NITROREDUCTASE XCC3605-RELATED"/>
    <property type="match status" value="1"/>
</dbReference>
<sequence length="217" mass="24115">MDIARIATTRHTTKAFDPKRKIPAETFAQLETLLRYAPSSVNSQPWHFVIAHTDEGKARIAKATHGSFAYNQPKIMNASHVIVFCARQALDESHLAAVLEQEDRDGRFATPEAKAGQRKSRRYYADLHRFDSKDVQPWMEKQLYLAFGTLLFAAAALEIDACPMEGFDARALDEELGLRADGLTSVVIASLGYRSGDDFNAALPKSRLPADAIITHL</sequence>
<evidence type="ECO:0000256" key="2">
    <source>
        <dbReference type="ARBA" id="ARBA00022857"/>
    </source>
</evidence>
<organism evidence="5 6">
    <name type="scientific">Rhodocyclus tenuis</name>
    <name type="common">Rhodospirillum tenue</name>
    <dbReference type="NCBI Taxonomy" id="1066"/>
    <lineage>
        <taxon>Bacteria</taxon>
        <taxon>Pseudomonadati</taxon>
        <taxon>Pseudomonadota</taxon>
        <taxon>Betaproteobacteria</taxon>
        <taxon>Rhodocyclales</taxon>
        <taxon>Rhodocyclaceae</taxon>
        <taxon>Rhodocyclus</taxon>
    </lineage>
</organism>
<name>A0A6L5JUU3_RHOTE</name>